<comment type="cofactor">
    <cofactor evidence="1 13">
        <name>heme</name>
        <dbReference type="ChEBI" id="CHEBI:30413"/>
    </cofactor>
</comment>
<evidence type="ECO:0000256" key="7">
    <source>
        <dbReference type="ARBA" id="ARBA00022723"/>
    </source>
</evidence>
<evidence type="ECO:0000256" key="3">
    <source>
        <dbReference type="ARBA" id="ARBA00004685"/>
    </source>
</evidence>
<dbReference type="GO" id="GO:0005506">
    <property type="term" value="F:iron ion binding"/>
    <property type="evidence" value="ECO:0007669"/>
    <property type="project" value="InterPro"/>
</dbReference>
<evidence type="ECO:0000313" key="15">
    <source>
        <dbReference type="Proteomes" id="UP000800094"/>
    </source>
</evidence>
<accession>A0A6A6IWF3</accession>
<dbReference type="EMBL" id="ML987191">
    <property type="protein sequence ID" value="KAF2253533.1"/>
    <property type="molecule type" value="Genomic_DNA"/>
</dbReference>
<evidence type="ECO:0000256" key="12">
    <source>
        <dbReference type="ARBA" id="ARBA00023136"/>
    </source>
</evidence>
<evidence type="ECO:0000256" key="8">
    <source>
        <dbReference type="ARBA" id="ARBA00022989"/>
    </source>
</evidence>
<evidence type="ECO:0000256" key="6">
    <source>
        <dbReference type="ARBA" id="ARBA00022692"/>
    </source>
</evidence>
<dbReference type="PANTHER" id="PTHR46206:SF5">
    <property type="entry name" value="P450, PUTATIVE (EUROFUNG)-RELATED"/>
    <property type="match status" value="1"/>
</dbReference>
<evidence type="ECO:0000256" key="2">
    <source>
        <dbReference type="ARBA" id="ARBA00004370"/>
    </source>
</evidence>
<dbReference type="Proteomes" id="UP000800094">
    <property type="component" value="Unassembled WGS sequence"/>
</dbReference>
<keyword evidence="10 13" id="KW-0408">Iron</keyword>
<comment type="similarity">
    <text evidence="4">Belongs to the cytochrome P450 family.</text>
</comment>
<keyword evidence="11" id="KW-0503">Monooxygenase</keyword>
<dbReference type="GO" id="GO:0004497">
    <property type="term" value="F:monooxygenase activity"/>
    <property type="evidence" value="ECO:0007669"/>
    <property type="project" value="UniProtKB-KW"/>
</dbReference>
<evidence type="ECO:0000256" key="1">
    <source>
        <dbReference type="ARBA" id="ARBA00001971"/>
    </source>
</evidence>
<dbReference type="AlphaFoldDB" id="A0A6A6IWF3"/>
<keyword evidence="15" id="KW-1185">Reference proteome</keyword>
<dbReference type="GO" id="GO:0016705">
    <property type="term" value="F:oxidoreductase activity, acting on paired donors, with incorporation or reduction of molecular oxygen"/>
    <property type="evidence" value="ECO:0007669"/>
    <property type="project" value="InterPro"/>
</dbReference>
<keyword evidence="5 13" id="KW-0349">Heme</keyword>
<sequence>MFNFYSSRMVFFLWVFSWVFSWVNAAIRRYQAWKYLLYGREMIREKAAIAGDAPFSLPVFGFGGRMHIVSTAEHWDDLKKAHVGHLSMHYWVKEIFQPKYTLIDEWHDNRDEIGMPVVRAIRTITSRLFRHAPTIMRVFERELRVKIQAYPTSEDYYKVALADMAKWAMVKVNTLIILGEDTANDPEFITRGFAYTKEMSMIGEIVRIVPAFFAPIVASVVKKRNLNQRYVLDTMMRLVEKRRDATNGLTKEALPEAETILEALADQGPELSTREVVHHINIFWTTTTHSTGLVSVQFIKDIYTHTSLIPALLEEIEAAPSTPPTSTTANDCLMEGVLMESMRLHCFQSTAIHRKAISPFTFSDGYTIPAGQSVQFYQERVHLDENRYGQSTTFDPRRYKGSSRSVTDVGMEWPFWGAGRNACPGRFIFSYSVKIFASFLLKNYDCELPTPRKNWTWGENSIPDSRNLLLMRPKNVEKYHN</sequence>
<evidence type="ECO:0000256" key="5">
    <source>
        <dbReference type="ARBA" id="ARBA00022617"/>
    </source>
</evidence>
<comment type="subcellular location">
    <subcellularLocation>
        <location evidence="2">Membrane</location>
    </subcellularLocation>
</comment>
<dbReference type="Pfam" id="PF00067">
    <property type="entry name" value="p450"/>
    <property type="match status" value="1"/>
</dbReference>
<dbReference type="OrthoDB" id="1844152at2759"/>
<evidence type="ECO:0000313" key="14">
    <source>
        <dbReference type="EMBL" id="KAF2253533.1"/>
    </source>
</evidence>
<dbReference type="PRINTS" id="PR00465">
    <property type="entry name" value="EP450IV"/>
</dbReference>
<dbReference type="RefSeq" id="XP_033688537.1">
    <property type="nucleotide sequence ID" value="XM_033832838.1"/>
</dbReference>
<keyword evidence="9" id="KW-0560">Oxidoreductase</keyword>
<keyword evidence="7 13" id="KW-0479">Metal-binding</keyword>
<dbReference type="InterPro" id="IPR002403">
    <property type="entry name" value="Cyt_P450_E_grp-IV"/>
</dbReference>
<dbReference type="SUPFAM" id="SSF48264">
    <property type="entry name" value="Cytochrome P450"/>
    <property type="match status" value="1"/>
</dbReference>
<keyword evidence="12" id="KW-0472">Membrane</keyword>
<dbReference type="InterPro" id="IPR001128">
    <property type="entry name" value="Cyt_P450"/>
</dbReference>
<comment type="pathway">
    <text evidence="3">Mycotoxin biosynthesis.</text>
</comment>
<keyword evidence="6" id="KW-0812">Transmembrane</keyword>
<keyword evidence="8" id="KW-1133">Transmembrane helix</keyword>
<evidence type="ECO:0000256" key="9">
    <source>
        <dbReference type="ARBA" id="ARBA00023002"/>
    </source>
</evidence>
<evidence type="ECO:0000256" key="13">
    <source>
        <dbReference type="PIRSR" id="PIRSR602403-1"/>
    </source>
</evidence>
<dbReference type="Gene3D" id="1.10.630.10">
    <property type="entry name" value="Cytochrome P450"/>
    <property type="match status" value="1"/>
</dbReference>
<evidence type="ECO:0000256" key="4">
    <source>
        <dbReference type="ARBA" id="ARBA00010617"/>
    </source>
</evidence>
<organism evidence="14 15">
    <name type="scientific">Trematosphaeria pertusa</name>
    <dbReference type="NCBI Taxonomy" id="390896"/>
    <lineage>
        <taxon>Eukaryota</taxon>
        <taxon>Fungi</taxon>
        <taxon>Dikarya</taxon>
        <taxon>Ascomycota</taxon>
        <taxon>Pezizomycotina</taxon>
        <taxon>Dothideomycetes</taxon>
        <taxon>Pleosporomycetidae</taxon>
        <taxon>Pleosporales</taxon>
        <taxon>Massarineae</taxon>
        <taxon>Trematosphaeriaceae</taxon>
        <taxon>Trematosphaeria</taxon>
    </lineage>
</organism>
<gene>
    <name evidence="14" type="ORF">BU26DRAFT_560828</name>
</gene>
<dbReference type="CDD" id="cd11041">
    <property type="entry name" value="CYP503A1-like"/>
    <property type="match status" value="1"/>
</dbReference>
<evidence type="ECO:0000256" key="11">
    <source>
        <dbReference type="ARBA" id="ARBA00023033"/>
    </source>
</evidence>
<dbReference type="GO" id="GO:0020037">
    <property type="term" value="F:heme binding"/>
    <property type="evidence" value="ECO:0007669"/>
    <property type="project" value="InterPro"/>
</dbReference>
<name>A0A6A6IWF3_9PLEO</name>
<dbReference type="PANTHER" id="PTHR46206">
    <property type="entry name" value="CYTOCHROME P450"/>
    <property type="match status" value="1"/>
</dbReference>
<protein>
    <submittedName>
        <fullName evidence="14">Cytochrome P450</fullName>
    </submittedName>
</protein>
<proteinExistence type="inferred from homology"/>
<dbReference type="GO" id="GO:0016020">
    <property type="term" value="C:membrane"/>
    <property type="evidence" value="ECO:0007669"/>
    <property type="project" value="UniProtKB-SubCell"/>
</dbReference>
<dbReference type="InterPro" id="IPR036396">
    <property type="entry name" value="Cyt_P450_sf"/>
</dbReference>
<feature type="binding site" description="axial binding residue" evidence="13">
    <location>
        <position position="423"/>
    </location>
    <ligand>
        <name>heme</name>
        <dbReference type="ChEBI" id="CHEBI:30413"/>
    </ligand>
    <ligandPart>
        <name>Fe</name>
        <dbReference type="ChEBI" id="CHEBI:18248"/>
    </ligandPart>
</feature>
<evidence type="ECO:0000256" key="10">
    <source>
        <dbReference type="ARBA" id="ARBA00023004"/>
    </source>
</evidence>
<reference evidence="14" key="1">
    <citation type="journal article" date="2020" name="Stud. Mycol.">
        <title>101 Dothideomycetes genomes: a test case for predicting lifestyles and emergence of pathogens.</title>
        <authorList>
            <person name="Haridas S."/>
            <person name="Albert R."/>
            <person name="Binder M."/>
            <person name="Bloem J."/>
            <person name="Labutti K."/>
            <person name="Salamov A."/>
            <person name="Andreopoulos B."/>
            <person name="Baker S."/>
            <person name="Barry K."/>
            <person name="Bills G."/>
            <person name="Bluhm B."/>
            <person name="Cannon C."/>
            <person name="Castanera R."/>
            <person name="Culley D."/>
            <person name="Daum C."/>
            <person name="Ezra D."/>
            <person name="Gonzalez J."/>
            <person name="Henrissat B."/>
            <person name="Kuo A."/>
            <person name="Liang C."/>
            <person name="Lipzen A."/>
            <person name="Lutzoni F."/>
            <person name="Magnuson J."/>
            <person name="Mondo S."/>
            <person name="Nolan M."/>
            <person name="Ohm R."/>
            <person name="Pangilinan J."/>
            <person name="Park H.-J."/>
            <person name="Ramirez L."/>
            <person name="Alfaro M."/>
            <person name="Sun H."/>
            <person name="Tritt A."/>
            <person name="Yoshinaga Y."/>
            <person name="Zwiers L.-H."/>
            <person name="Turgeon B."/>
            <person name="Goodwin S."/>
            <person name="Spatafora J."/>
            <person name="Crous P."/>
            <person name="Grigoriev I."/>
        </authorList>
    </citation>
    <scope>NUCLEOTIDE SEQUENCE</scope>
    <source>
        <strain evidence="14">CBS 122368</strain>
    </source>
</reference>
<dbReference type="GeneID" id="54586168"/>